<keyword evidence="1" id="KW-0175">Coiled coil</keyword>
<evidence type="ECO:0000256" key="1">
    <source>
        <dbReference type="SAM" id="Coils"/>
    </source>
</evidence>
<name>A0A139HH87_9PEZI</name>
<dbReference type="OrthoDB" id="10461536at2759"/>
<proteinExistence type="predicted"/>
<evidence type="ECO:0000313" key="2">
    <source>
        <dbReference type="EMBL" id="KXT01855.1"/>
    </source>
</evidence>
<accession>A0A139HH87</accession>
<organism evidence="2 3">
    <name type="scientific">Pseudocercospora eumusae</name>
    <dbReference type="NCBI Taxonomy" id="321146"/>
    <lineage>
        <taxon>Eukaryota</taxon>
        <taxon>Fungi</taxon>
        <taxon>Dikarya</taxon>
        <taxon>Ascomycota</taxon>
        <taxon>Pezizomycotina</taxon>
        <taxon>Dothideomycetes</taxon>
        <taxon>Dothideomycetidae</taxon>
        <taxon>Mycosphaerellales</taxon>
        <taxon>Mycosphaerellaceae</taxon>
        <taxon>Pseudocercospora</taxon>
    </lineage>
</organism>
<dbReference type="Proteomes" id="UP000070133">
    <property type="component" value="Unassembled WGS sequence"/>
</dbReference>
<gene>
    <name evidence="2" type="ORF">AC578_2168</name>
</gene>
<feature type="coiled-coil region" evidence="1">
    <location>
        <begin position="85"/>
        <end position="112"/>
    </location>
</feature>
<evidence type="ECO:0000313" key="3">
    <source>
        <dbReference type="Proteomes" id="UP000070133"/>
    </source>
</evidence>
<comment type="caution">
    <text evidence="2">The sequence shown here is derived from an EMBL/GenBank/DDBJ whole genome shotgun (WGS) entry which is preliminary data.</text>
</comment>
<protein>
    <submittedName>
        <fullName evidence="2">Uncharacterized protein</fullName>
    </submittedName>
</protein>
<keyword evidence="3" id="KW-1185">Reference proteome</keyword>
<dbReference type="EMBL" id="LFZN01000049">
    <property type="protein sequence ID" value="KXT01855.1"/>
    <property type="molecule type" value="Genomic_DNA"/>
</dbReference>
<sequence length="394" mass="44753">MTGKRILISQSRSWEGVGVMCEEDIMAGPHACCLLILDHNSCPLHFVASLDYRWIDLAAMEICGHEIFPELRAQYRPVPPVGERYRSFQQTMRRLERDVKAEEARRTAKQKAREEEGDFYLSDAEGYFDNVNLRAKVGRSTATGLLDLPPEILTIIAEYAAGHPTSRLNRACMQALRLTHPLLSNLNFLKHNLFRNLTLTPNPDHLWKITKYAVKIAPYVKEVTFRPVLIEKSKAPKARQRDYNAQVAKAMRPRIDEAIKSGRVQRVWVDLLDRLPAGAKFMVLYLENEDFFSITSPGPPPQPFLQLVIASLAVSRCKFAGLGLQHCTESALVWQNIDSWNDLELSHLKSLTVALTMKTFMSYSTDKEKHLRNFDVEAACVLRTLLTKSSSTLP</sequence>
<reference evidence="2 3" key="1">
    <citation type="submission" date="2015-07" db="EMBL/GenBank/DDBJ databases">
        <title>Comparative genomics of the Sigatoka disease complex on banana suggests a link between parallel evolutionary changes in Pseudocercospora fijiensis and Pseudocercospora eumusae and increased virulence on the banana host.</title>
        <authorList>
            <person name="Chang T.-C."/>
            <person name="Salvucci A."/>
            <person name="Crous P.W."/>
            <person name="Stergiopoulos I."/>
        </authorList>
    </citation>
    <scope>NUCLEOTIDE SEQUENCE [LARGE SCALE GENOMIC DNA]</scope>
    <source>
        <strain evidence="2 3">CBS 114824</strain>
    </source>
</reference>
<dbReference type="AlphaFoldDB" id="A0A139HH87"/>